<name>A0A271IXU0_9BACT</name>
<keyword evidence="3" id="KW-1185">Reference proteome</keyword>
<proteinExistence type="inferred from homology"/>
<gene>
    <name evidence="2" type="ORF">BSZ37_06040</name>
</gene>
<dbReference type="RefSeq" id="WP_095509676.1">
    <property type="nucleotide sequence ID" value="NZ_MQWD01000001.1"/>
</dbReference>
<dbReference type="AlphaFoldDB" id="A0A271IXU0"/>
<dbReference type="EMBL" id="MQWD01000001">
    <property type="protein sequence ID" value="PAP76033.1"/>
    <property type="molecule type" value="Genomic_DNA"/>
</dbReference>
<sequence>MFAVDHVLVSDALLDAPFACHLGSCFGACCVHGDRGAPLEPDEREALEHALPVVEHRLRPEARAEIARRGVWEGTERGGYHTTTVRNRECVFVVYDGGGAGSGVAKCALQQAFWAGKLGFEKPVSCHLYPVRAETYGEGEDAVDVLNYERIDLCAPAVPHGERTGVQLADFLERPLARKYGADWVDRFRETLRQRRLDVGIGPQDEAPAPAAS</sequence>
<organism evidence="2 3">
    <name type="scientific">Rubrivirga marina</name>
    <dbReference type="NCBI Taxonomy" id="1196024"/>
    <lineage>
        <taxon>Bacteria</taxon>
        <taxon>Pseudomonadati</taxon>
        <taxon>Rhodothermota</taxon>
        <taxon>Rhodothermia</taxon>
        <taxon>Rhodothermales</taxon>
        <taxon>Rubricoccaceae</taxon>
        <taxon>Rubrivirga</taxon>
    </lineage>
</organism>
<comment type="caution">
    <text evidence="2">The sequence shown here is derived from an EMBL/GenBank/DDBJ whole genome shotgun (WGS) entry which is preliminary data.</text>
</comment>
<reference evidence="2 3" key="1">
    <citation type="submission" date="2016-11" db="EMBL/GenBank/DDBJ databases">
        <title>Study of marine rhodopsin-containing bacteria.</title>
        <authorList>
            <person name="Yoshizawa S."/>
            <person name="Kumagai Y."/>
            <person name="Kogure K."/>
        </authorList>
    </citation>
    <scope>NUCLEOTIDE SEQUENCE [LARGE SCALE GENOMIC DNA]</scope>
    <source>
        <strain evidence="2 3">SAORIC-28</strain>
    </source>
</reference>
<dbReference type="OrthoDB" id="597501at2"/>
<comment type="similarity">
    <text evidence="1">Belongs to the Rv0495c family.</text>
</comment>
<evidence type="ECO:0000313" key="2">
    <source>
        <dbReference type="EMBL" id="PAP76033.1"/>
    </source>
</evidence>
<dbReference type="InterPro" id="IPR021458">
    <property type="entry name" value="Rv0495c"/>
</dbReference>
<evidence type="ECO:0000256" key="1">
    <source>
        <dbReference type="ARBA" id="ARBA00093770"/>
    </source>
</evidence>
<protein>
    <recommendedName>
        <fullName evidence="4">DUF3109 domain-containing protein</fullName>
    </recommendedName>
</protein>
<dbReference type="Proteomes" id="UP000216339">
    <property type="component" value="Unassembled WGS sequence"/>
</dbReference>
<evidence type="ECO:0000313" key="3">
    <source>
        <dbReference type="Proteomes" id="UP000216339"/>
    </source>
</evidence>
<accession>A0A271IXU0</accession>
<dbReference type="Pfam" id="PF11307">
    <property type="entry name" value="DUF3109"/>
    <property type="match status" value="1"/>
</dbReference>
<evidence type="ECO:0008006" key="4">
    <source>
        <dbReference type="Google" id="ProtNLM"/>
    </source>
</evidence>